<organism evidence="1 2">
    <name type="scientific">Saccharolobus caldissimus</name>
    <dbReference type="NCBI Taxonomy" id="1702097"/>
    <lineage>
        <taxon>Archaea</taxon>
        <taxon>Thermoproteota</taxon>
        <taxon>Thermoprotei</taxon>
        <taxon>Sulfolobales</taxon>
        <taxon>Sulfolobaceae</taxon>
        <taxon>Saccharolobus</taxon>
    </lineage>
</organism>
<evidence type="ECO:0000313" key="2">
    <source>
        <dbReference type="Proteomes" id="UP001319921"/>
    </source>
</evidence>
<sequence>MKLQELLDAYYSTEDEEKRIELIAAIAHALKNDIVMLLRNANDVNVKDVVFDNKRKIIFIKFYFTHQYLAAKDFIIAIKFSTQKSKPLVPAQIEKYVNKVKDWIADKLYRKQYPYDLTYIIIGPKFTKGVSTMRRMIEDGKYFYTATPDTLIEVIENLIDYFRARITAFAEKLIETKRQLESRGIQGKFDQGIEAIKQLLKITHKLKGIITKIRQLTERDYYEIAAKLIEDESYLDDLDLFLR</sequence>
<evidence type="ECO:0000313" key="1">
    <source>
        <dbReference type="EMBL" id="BDB97440.1"/>
    </source>
</evidence>
<dbReference type="Proteomes" id="UP001319921">
    <property type="component" value="Chromosome"/>
</dbReference>
<dbReference type="AlphaFoldDB" id="A0AAQ4CNQ9"/>
<accession>A0AAQ4CNQ9</accession>
<proteinExistence type="predicted"/>
<dbReference type="KEGG" id="scas:SACC_04570"/>
<reference evidence="1 2" key="1">
    <citation type="journal article" date="2022" name="Microbiol. Resour. Announc.">
        <title>Complete Genome Sequence of the Hyperthermophilic and Acidophilic Archaeon Saccharolobus caldissimus Strain HS-3T.</title>
        <authorList>
            <person name="Sakai H.D."/>
            <person name="Kurosawa N."/>
        </authorList>
    </citation>
    <scope>NUCLEOTIDE SEQUENCE [LARGE SCALE GENOMIC DNA]</scope>
    <source>
        <strain evidence="1 2">JCM32116</strain>
    </source>
</reference>
<protein>
    <submittedName>
        <fullName evidence="1">Uncharacterized protein</fullName>
    </submittedName>
</protein>
<dbReference type="EMBL" id="AP025226">
    <property type="protein sequence ID" value="BDB97440.1"/>
    <property type="molecule type" value="Genomic_DNA"/>
</dbReference>
<keyword evidence="2" id="KW-1185">Reference proteome</keyword>
<name>A0AAQ4CNQ9_9CREN</name>
<gene>
    <name evidence="1" type="ORF">SACC_04570</name>
</gene>